<evidence type="ECO:0000313" key="6">
    <source>
        <dbReference type="Proteomes" id="UP001168972"/>
    </source>
</evidence>
<feature type="region of interest" description="Disordered" evidence="4">
    <location>
        <begin position="23"/>
        <end position="52"/>
    </location>
</feature>
<dbReference type="InterPro" id="IPR002110">
    <property type="entry name" value="Ankyrin_rpt"/>
</dbReference>
<proteinExistence type="predicted"/>
<feature type="repeat" description="ANK" evidence="3">
    <location>
        <begin position="146"/>
        <end position="178"/>
    </location>
</feature>
<feature type="compositionally biased region" description="Low complexity" evidence="4">
    <location>
        <begin position="519"/>
        <end position="529"/>
    </location>
</feature>
<dbReference type="PROSITE" id="PS50088">
    <property type="entry name" value="ANK_REPEAT"/>
    <property type="match status" value="8"/>
</dbReference>
<feature type="region of interest" description="Disordered" evidence="4">
    <location>
        <begin position="511"/>
        <end position="531"/>
    </location>
</feature>
<feature type="repeat" description="ANK" evidence="3">
    <location>
        <begin position="81"/>
        <end position="114"/>
    </location>
</feature>
<dbReference type="SUPFAM" id="SSF48403">
    <property type="entry name" value="Ankyrin repeat"/>
    <property type="match status" value="1"/>
</dbReference>
<feature type="region of interest" description="Disordered" evidence="4">
    <location>
        <begin position="548"/>
        <end position="809"/>
    </location>
</feature>
<reference evidence="5" key="1">
    <citation type="journal article" date="2023" name="bioRxiv">
        <title>Scaffold-level genome assemblies of two parasitoid biocontrol wasps reveal the parthenogenesis mechanism and an associated novel virus.</title>
        <authorList>
            <person name="Inwood S."/>
            <person name="Skelly J."/>
            <person name="Guhlin J."/>
            <person name="Harrop T."/>
            <person name="Goldson S."/>
            <person name="Dearden P."/>
        </authorList>
    </citation>
    <scope>NUCLEOTIDE SEQUENCE</scope>
    <source>
        <strain evidence="5">Lincoln</strain>
        <tissue evidence="5">Whole body</tissue>
    </source>
</reference>
<dbReference type="PROSITE" id="PS50297">
    <property type="entry name" value="ANK_REP_REGION"/>
    <property type="match status" value="5"/>
</dbReference>
<feature type="compositionally biased region" description="Acidic residues" evidence="4">
    <location>
        <begin position="650"/>
        <end position="662"/>
    </location>
</feature>
<dbReference type="PANTHER" id="PTHR24178">
    <property type="entry name" value="MOLTING PROTEIN MLT-4"/>
    <property type="match status" value="1"/>
</dbReference>
<feature type="compositionally biased region" description="Basic and acidic residues" evidence="4">
    <location>
        <begin position="586"/>
        <end position="604"/>
    </location>
</feature>
<name>A0AA39L2H4_MICHY</name>
<evidence type="ECO:0000256" key="4">
    <source>
        <dbReference type="SAM" id="MobiDB-lite"/>
    </source>
</evidence>
<accession>A0AA39L2H4</accession>
<feature type="compositionally biased region" description="Basic and acidic residues" evidence="4">
    <location>
        <begin position="981"/>
        <end position="991"/>
    </location>
</feature>
<keyword evidence="1" id="KW-0677">Repeat</keyword>
<dbReference type="Pfam" id="PF12796">
    <property type="entry name" value="Ank_2"/>
    <property type="match status" value="3"/>
</dbReference>
<feature type="compositionally biased region" description="Basic and acidic residues" evidence="4">
    <location>
        <begin position="555"/>
        <end position="579"/>
    </location>
</feature>
<feature type="compositionally biased region" description="Basic and acidic residues" evidence="4">
    <location>
        <begin position="715"/>
        <end position="766"/>
    </location>
</feature>
<evidence type="ECO:0008006" key="7">
    <source>
        <dbReference type="Google" id="ProtNLM"/>
    </source>
</evidence>
<feature type="compositionally biased region" description="Basic and acidic residues" evidence="4">
    <location>
        <begin position="891"/>
        <end position="901"/>
    </location>
</feature>
<sequence length="1494" mass="166510">MDTKTPPILLKHHQERKFQNKRLEKTTTTSGDITLPPLTPLPNGNSRTKIKNSNSLWTHGAPNIANNQEHFKKRPYRVLHIGATPLMHACQQGDRSRVLRLLQEQQNTIGYRDRTLRSALHYCMDAATGGAVASAAPELVNAPDSEGHTPLHLAVIAGDTQLVAVLLANGADVNAKDLEGHSVLHWATVCGEAECVRLILAAGARPSTPDHRGGSPLHYAAQCCGAAVTAELSVPKKIGFKVLQTLLEFDADVNAKDEDGRQPILWAASAGSVEAVLALARSGGAAAAGATDKDGLTALHCAASRGHTRCVEALVNFCDAQPDHVDDNGCSALHYAATLGHADATALLLRLGADPNRQDRKGRTPALCAAAKGQLETLKILAQHGGSLHARTVRGTGVAHEAVLSGRIELIEWLAKKKPTTLDVATHDGRTPLHVAALHGYLDACKVLLDHGARIDAIFRTSKSGSMTPLDAALYRGHRDCAKLIQMHGGMTAHHLRTHRTAPNKVFAAKLKVKRRDSSSGSDSYLSGESTRRKPDVYIEKHWIEKRTRKRSSPRKYEDRRGSKSFSEEEVRLSKSCQRDRRRRARSESARYEESKREKSERKQSCGRKYSKHEYGESSSELDDTSSEDVVEGKTERSSSRRRRRNSSQNEDDDDGISDDSLEVVTVRRSLEKKSEKVKYSGRKSKTPRETSKETRITETKRRSSKIKTKAANAHSEDKNIGASAKSRESKSGILTEKKADNLTTKKENSTDEKSRRGSRFRKDTTDSTSQETVETVTVTALVHKDQPPDTPTLTATKSEKRKSEGQLFNEEIMKTRIDDVLEKADEMQSALMTKAADLKKNADKIRRKMTEELPIGEDANDDNDDVEDDDEDDDDDDNDHNLEENAILKGRRDDESKSDTTTEDSQLEYSQLQSQPEDEANSDQPQMGTLGDNGHEDSPQSMTRKESKLHREKKEEEEEEGDDDDDDKNGESSSVAATTVKDKFSVRNEETSNSNSDISDKELDKSSDTVEKSEQNKNHEPRRSSTEINTKSNTIEDDRDEQESPKSITPLAESTPVEIKSEEPVPLEKSHDEAEKQKNADSSQLAKTGDDKANTAVRSIKSDNLRYIDSSSSSAKSVKRQQHSRPSTGKGRRSDGARSKSPSKHSLFESSGEPSPDRSAIVAVIESPEWDEEDEEIAKEIRDVVGDSGDLDSEAEDDDSLGVLRVIRGASDEEASYKPKKLLKPPTNDTLPRVDHKITASPHGLYTRTKQRRDSGGRDSGIEPSPRVSKIPKRMLKCSPNTEKHHALNIDTVTRDVQISLRRYHLERKIFFQLMELKRLQIRHGRANEQVLVKRQVEVFHKAGMTGPTLGVTKYDQPYTFRHFETFLYEQLRRLQKRPATPDWCTDPKHCTQKTHRCHHATSAYTSMPIYTYLGGECQERDERTLLPRIESRGKGQMTVEVTRGDERQVIALPAEKLDRTKRYFVTFTVRGENQESEMIKTPRNAQRNTKSV</sequence>
<evidence type="ECO:0000313" key="5">
    <source>
        <dbReference type="EMBL" id="KAK0182649.1"/>
    </source>
</evidence>
<comment type="caution">
    <text evidence="5">The sequence shown here is derived from an EMBL/GenBank/DDBJ whole genome shotgun (WGS) entry which is preliminary data.</text>
</comment>
<protein>
    <recommendedName>
        <fullName evidence="7">Ankycorbin</fullName>
    </recommendedName>
</protein>
<keyword evidence="6" id="KW-1185">Reference proteome</keyword>
<feature type="repeat" description="ANK" evidence="3">
    <location>
        <begin position="361"/>
        <end position="393"/>
    </location>
</feature>
<dbReference type="PANTHER" id="PTHR24178:SF9">
    <property type="entry name" value="ANK_REP_REGION DOMAIN-CONTAINING PROTEIN"/>
    <property type="match status" value="1"/>
</dbReference>
<feature type="compositionally biased region" description="Basic and acidic residues" evidence="4">
    <location>
        <begin position="999"/>
        <end position="1026"/>
    </location>
</feature>
<evidence type="ECO:0000256" key="2">
    <source>
        <dbReference type="ARBA" id="ARBA00023043"/>
    </source>
</evidence>
<dbReference type="Pfam" id="PF13637">
    <property type="entry name" value="Ank_4"/>
    <property type="match status" value="1"/>
</dbReference>
<keyword evidence="2 3" id="KW-0040">ANK repeat</keyword>
<feature type="compositionally biased region" description="Basic and acidic residues" evidence="4">
    <location>
        <begin position="1253"/>
        <end position="1262"/>
    </location>
</feature>
<evidence type="ECO:0000256" key="3">
    <source>
        <dbReference type="PROSITE-ProRule" id="PRU00023"/>
    </source>
</evidence>
<feature type="repeat" description="ANK" evidence="3">
    <location>
        <begin position="328"/>
        <end position="360"/>
    </location>
</feature>
<dbReference type="Gene3D" id="1.25.40.20">
    <property type="entry name" value="Ankyrin repeat-containing domain"/>
    <property type="match status" value="4"/>
</dbReference>
<dbReference type="EMBL" id="JAQQBR010000001">
    <property type="protein sequence ID" value="KAK0182649.1"/>
    <property type="molecule type" value="Genomic_DNA"/>
</dbReference>
<feature type="repeat" description="ANK" evidence="3">
    <location>
        <begin position="428"/>
        <end position="460"/>
    </location>
</feature>
<feature type="compositionally biased region" description="Acidic residues" evidence="4">
    <location>
        <begin position="855"/>
        <end position="879"/>
    </location>
</feature>
<feature type="compositionally biased region" description="Acidic residues" evidence="4">
    <location>
        <begin position="620"/>
        <end position="630"/>
    </location>
</feature>
<feature type="repeat" description="ANK" evidence="3">
    <location>
        <begin position="179"/>
        <end position="211"/>
    </location>
</feature>
<dbReference type="Proteomes" id="UP001168972">
    <property type="component" value="Unassembled WGS sequence"/>
</dbReference>
<dbReference type="SMART" id="SM00248">
    <property type="entry name" value="ANK"/>
    <property type="match status" value="11"/>
</dbReference>
<feature type="compositionally biased region" description="Basic and acidic residues" evidence="4">
    <location>
        <begin position="934"/>
        <end position="947"/>
    </location>
</feature>
<evidence type="ECO:0000256" key="1">
    <source>
        <dbReference type="ARBA" id="ARBA00022737"/>
    </source>
</evidence>
<feature type="region of interest" description="Disordered" evidence="4">
    <location>
        <begin position="1224"/>
        <end position="1270"/>
    </location>
</feature>
<organism evidence="5 6">
    <name type="scientific">Microctonus hyperodae</name>
    <name type="common">Parasitoid wasp</name>
    <dbReference type="NCBI Taxonomy" id="165561"/>
    <lineage>
        <taxon>Eukaryota</taxon>
        <taxon>Metazoa</taxon>
        <taxon>Ecdysozoa</taxon>
        <taxon>Arthropoda</taxon>
        <taxon>Hexapoda</taxon>
        <taxon>Insecta</taxon>
        <taxon>Pterygota</taxon>
        <taxon>Neoptera</taxon>
        <taxon>Endopterygota</taxon>
        <taxon>Hymenoptera</taxon>
        <taxon>Apocrita</taxon>
        <taxon>Ichneumonoidea</taxon>
        <taxon>Braconidae</taxon>
        <taxon>Euphorinae</taxon>
        <taxon>Microctonus</taxon>
    </lineage>
</organism>
<feature type="compositionally biased region" description="Low complexity" evidence="4">
    <location>
        <begin position="767"/>
        <end position="780"/>
    </location>
</feature>
<feature type="repeat" description="ANK" evidence="3">
    <location>
        <begin position="212"/>
        <end position="258"/>
    </location>
</feature>
<feature type="compositionally biased region" description="Basic and acidic residues" evidence="4">
    <location>
        <begin position="669"/>
        <end position="679"/>
    </location>
</feature>
<feature type="compositionally biased region" description="Basic and acidic residues" evidence="4">
    <location>
        <begin position="1060"/>
        <end position="1080"/>
    </location>
</feature>
<feature type="compositionally biased region" description="Acidic residues" evidence="4">
    <location>
        <begin position="1169"/>
        <end position="1178"/>
    </location>
</feature>
<feature type="compositionally biased region" description="Acidic residues" evidence="4">
    <location>
        <begin position="1190"/>
        <end position="1200"/>
    </location>
</feature>
<feature type="compositionally biased region" description="Basic and acidic residues" evidence="4">
    <location>
        <begin position="687"/>
        <end position="702"/>
    </location>
</feature>
<reference evidence="5" key="2">
    <citation type="submission" date="2023-03" db="EMBL/GenBank/DDBJ databases">
        <authorList>
            <person name="Inwood S.N."/>
            <person name="Skelly J.G."/>
            <person name="Guhlin J."/>
            <person name="Harrop T.W.R."/>
            <person name="Goldson S.G."/>
            <person name="Dearden P.K."/>
        </authorList>
    </citation>
    <scope>NUCLEOTIDE SEQUENCE</scope>
    <source>
        <strain evidence="5">Lincoln</strain>
        <tissue evidence="5">Whole body</tissue>
    </source>
</reference>
<dbReference type="InterPro" id="IPR036770">
    <property type="entry name" value="Ankyrin_rpt-contain_sf"/>
</dbReference>
<feature type="compositionally biased region" description="Acidic residues" evidence="4">
    <location>
        <begin position="956"/>
        <end position="969"/>
    </location>
</feature>
<feature type="repeat" description="ANK" evidence="3">
    <location>
        <begin position="294"/>
        <end position="316"/>
    </location>
</feature>
<feature type="region of interest" description="Disordered" evidence="4">
    <location>
        <begin position="849"/>
        <end position="1200"/>
    </location>
</feature>
<gene>
    <name evidence="5" type="ORF">PV327_000764</name>
</gene>
<feature type="compositionally biased region" description="Polar residues" evidence="4">
    <location>
        <begin position="43"/>
        <end position="52"/>
    </location>
</feature>